<comment type="caution">
    <text evidence="3">The sequence shown here is derived from an EMBL/GenBank/DDBJ whole genome shotgun (WGS) entry which is preliminary data.</text>
</comment>
<dbReference type="EMBL" id="LUCH01002403">
    <property type="protein sequence ID" value="KAF5401544.1"/>
    <property type="molecule type" value="Genomic_DNA"/>
</dbReference>
<evidence type="ECO:0000256" key="1">
    <source>
        <dbReference type="SAM" id="Coils"/>
    </source>
</evidence>
<gene>
    <name evidence="3" type="ORF">PHET_04988</name>
</gene>
<dbReference type="OrthoDB" id="6276195at2759"/>
<feature type="coiled-coil region" evidence="1">
    <location>
        <begin position="29"/>
        <end position="56"/>
    </location>
</feature>
<proteinExistence type="predicted"/>
<keyword evidence="1" id="KW-0175">Coiled coil</keyword>
<keyword evidence="4" id="KW-1185">Reference proteome</keyword>
<dbReference type="AlphaFoldDB" id="A0A8J4WIQ5"/>
<evidence type="ECO:0000256" key="2">
    <source>
        <dbReference type="SAM" id="MobiDB-lite"/>
    </source>
</evidence>
<dbReference type="Proteomes" id="UP000748531">
    <property type="component" value="Unassembled WGS sequence"/>
</dbReference>
<feature type="compositionally biased region" description="Polar residues" evidence="2">
    <location>
        <begin position="264"/>
        <end position="284"/>
    </location>
</feature>
<evidence type="ECO:0000313" key="4">
    <source>
        <dbReference type="Proteomes" id="UP000748531"/>
    </source>
</evidence>
<accession>A0A8J4WIQ5</accession>
<sequence>MRGTQDPAKMIRKGIASSTQVPDYWTQKLEEARHRLASLQCESEKLESAYDRWRASNVDKTVKFESPVTNNKLTTLLMTASSTSLTSLPPENLKTLWNQYDRLAPAFSYPFERTTTCNTVTTEQRSSGGPIVSREIHTSCLREPSIGSDKPSEKQSNFCKEGLDGDGHASYSEVFQMNKAGRTSPTSESSIEINDVVENLRSPLQATHVLSEKLSDAPTCEASCFELESKSDIRQNQLCASTVWRVASSSIPGTRPCSPRALNQPANKAPPSSTSSSTVNEKVSNRTTEVICINTLQHKLSTSNQTNRTETVMTVSDDSNLTDEHDANRSAASIRKSSESMI</sequence>
<name>A0A8J4WIQ5_9TREM</name>
<feature type="compositionally biased region" description="Polar residues" evidence="2">
    <location>
        <begin position="303"/>
        <end position="319"/>
    </location>
</feature>
<organism evidence="3 4">
    <name type="scientific">Paragonimus heterotremus</name>
    <dbReference type="NCBI Taxonomy" id="100268"/>
    <lineage>
        <taxon>Eukaryota</taxon>
        <taxon>Metazoa</taxon>
        <taxon>Spiralia</taxon>
        <taxon>Lophotrochozoa</taxon>
        <taxon>Platyhelminthes</taxon>
        <taxon>Trematoda</taxon>
        <taxon>Digenea</taxon>
        <taxon>Plagiorchiida</taxon>
        <taxon>Troglotremata</taxon>
        <taxon>Troglotrematidae</taxon>
        <taxon>Paragonimus</taxon>
    </lineage>
</organism>
<reference evidence="3" key="1">
    <citation type="submission" date="2019-05" db="EMBL/GenBank/DDBJ databases">
        <title>Annotation for the trematode Paragonimus heterotremus.</title>
        <authorList>
            <person name="Choi Y.-J."/>
        </authorList>
    </citation>
    <scope>NUCLEOTIDE SEQUENCE</scope>
    <source>
        <strain evidence="3">LC</strain>
    </source>
</reference>
<feature type="region of interest" description="Disordered" evidence="2">
    <location>
        <begin position="303"/>
        <end position="342"/>
    </location>
</feature>
<feature type="region of interest" description="Disordered" evidence="2">
    <location>
        <begin position="249"/>
        <end position="284"/>
    </location>
</feature>
<feature type="region of interest" description="Disordered" evidence="2">
    <location>
        <begin position="143"/>
        <end position="162"/>
    </location>
</feature>
<protein>
    <submittedName>
        <fullName evidence="3">Uncharacterized protein</fullName>
    </submittedName>
</protein>
<evidence type="ECO:0000313" key="3">
    <source>
        <dbReference type="EMBL" id="KAF5401544.1"/>
    </source>
</evidence>